<keyword evidence="2" id="KW-0436">Ligase</keyword>
<evidence type="ECO:0000259" key="1">
    <source>
        <dbReference type="Pfam" id="PF03537"/>
    </source>
</evidence>
<reference evidence="2 3" key="1">
    <citation type="submission" date="2023-07" db="EMBL/GenBank/DDBJ databases">
        <title>Genomic Encyclopedia of Type Strains, Phase IV (KMG-IV): sequencing the most valuable type-strain genomes for metagenomic binning, comparative biology and taxonomic classification.</title>
        <authorList>
            <person name="Goeker M."/>
        </authorList>
    </citation>
    <scope>NUCLEOTIDE SEQUENCE [LARGE SCALE GENOMIC DNA]</scope>
    <source>
        <strain evidence="2 3">DSM 102814</strain>
    </source>
</reference>
<dbReference type="EMBL" id="JAVDQA010000013">
    <property type="protein sequence ID" value="MDR6302246.1"/>
    <property type="molecule type" value="Genomic_DNA"/>
</dbReference>
<dbReference type="InterPro" id="IPR004352">
    <property type="entry name" value="GH114_TIM-barrel"/>
</dbReference>
<dbReference type="Gene3D" id="3.20.20.70">
    <property type="entry name" value="Aldolase class I"/>
    <property type="match status" value="2"/>
</dbReference>
<accession>A0ABU1K9H8</accession>
<evidence type="ECO:0000313" key="2">
    <source>
        <dbReference type="EMBL" id="MDR6302246.1"/>
    </source>
</evidence>
<dbReference type="PANTHER" id="PTHR35882:SF2">
    <property type="entry name" value="PELA"/>
    <property type="match status" value="1"/>
</dbReference>
<feature type="domain" description="Glycoside-hydrolase family GH114 TIM-barrel" evidence="1">
    <location>
        <begin position="200"/>
        <end position="317"/>
    </location>
</feature>
<dbReference type="GO" id="GO:0004817">
    <property type="term" value="F:cysteine-tRNA ligase activity"/>
    <property type="evidence" value="ECO:0007669"/>
    <property type="project" value="UniProtKB-EC"/>
</dbReference>
<dbReference type="PANTHER" id="PTHR35882">
    <property type="entry name" value="PELA"/>
    <property type="match status" value="1"/>
</dbReference>
<dbReference type="InterPro" id="IPR017853">
    <property type="entry name" value="GH"/>
</dbReference>
<dbReference type="PRINTS" id="PR01545">
    <property type="entry name" value="THEMAYE10DUF"/>
</dbReference>
<organism evidence="2 3">
    <name type="scientific">Mesonia maritima</name>
    <dbReference type="NCBI Taxonomy" id="1793873"/>
    <lineage>
        <taxon>Bacteria</taxon>
        <taxon>Pseudomonadati</taxon>
        <taxon>Bacteroidota</taxon>
        <taxon>Flavobacteriia</taxon>
        <taxon>Flavobacteriales</taxon>
        <taxon>Flavobacteriaceae</taxon>
        <taxon>Mesonia</taxon>
    </lineage>
</organism>
<sequence length="320" mass="37210">MKKIFWGLGLLFILSCSDNDKNESSIDYAQEMRNFVINIHEDAIDKNSEFIIIPQNGIALVANNQEATGDLNQPYLEAIDGVGQEDLYFGFNLINEQTPVEETNNLNQFLQKIQAEGKQILVTDYCFSPEKVSLAYQKNMSQNYIPFVAPDRELNKIPLQQLPGENNENVTSLSQVQNFLYLLNTENFNSKADFIQQVQLTNYDLLITDLFFQAETEFSSAEIEQLKQKANGGKRLVIAYLSIGEAEDYRYYWKESWNRDFPDFIEAENPEWEGNFKVKYWEEEWQEIIYGNEEAYLSKIMNAGFQGVYLDIIDAYEYFE</sequence>
<dbReference type="InterPro" id="IPR016062">
    <property type="entry name" value="TM1410-rel"/>
</dbReference>
<dbReference type="RefSeq" id="WP_309730681.1">
    <property type="nucleotide sequence ID" value="NZ_JAVDQA010000013.1"/>
</dbReference>
<dbReference type="InterPro" id="IPR013785">
    <property type="entry name" value="Aldolase_TIM"/>
</dbReference>
<gene>
    <name evidence="2" type="ORF">GGR31_002926</name>
</gene>
<evidence type="ECO:0000313" key="3">
    <source>
        <dbReference type="Proteomes" id="UP001257659"/>
    </source>
</evidence>
<keyword evidence="3" id="KW-1185">Reference proteome</keyword>
<comment type="caution">
    <text evidence="2">The sequence shown here is derived from an EMBL/GenBank/DDBJ whole genome shotgun (WGS) entry which is preliminary data.</text>
</comment>
<dbReference type="PROSITE" id="PS51257">
    <property type="entry name" value="PROKAR_LIPOPROTEIN"/>
    <property type="match status" value="1"/>
</dbReference>
<proteinExistence type="predicted"/>
<dbReference type="EC" id="6.1.1.16" evidence="2"/>
<name>A0ABU1K9H8_9FLAO</name>
<dbReference type="SUPFAM" id="SSF51445">
    <property type="entry name" value="(Trans)glycosidases"/>
    <property type="match status" value="1"/>
</dbReference>
<dbReference type="Pfam" id="PF03537">
    <property type="entry name" value="Glyco_hydro_114"/>
    <property type="match status" value="1"/>
</dbReference>
<dbReference type="Proteomes" id="UP001257659">
    <property type="component" value="Unassembled WGS sequence"/>
</dbReference>
<protein>
    <submittedName>
        <fullName evidence="2">Cysteinyl-tRNA synthetase</fullName>
        <ecNumber evidence="2">6.1.1.16</ecNumber>
    </submittedName>
</protein>